<evidence type="ECO:0000259" key="4">
    <source>
        <dbReference type="PROSITE" id="PS51077"/>
    </source>
</evidence>
<keyword evidence="1" id="KW-0805">Transcription regulation</keyword>
<dbReference type="Pfam" id="PF01614">
    <property type="entry name" value="IclR_C"/>
    <property type="match status" value="1"/>
</dbReference>
<evidence type="ECO:0000313" key="6">
    <source>
        <dbReference type="EMBL" id="MDQ0516714.1"/>
    </source>
</evidence>
<organism evidence="6 7">
    <name type="scientific">Kaistia geumhonensis</name>
    <dbReference type="NCBI Taxonomy" id="410839"/>
    <lineage>
        <taxon>Bacteria</taxon>
        <taxon>Pseudomonadati</taxon>
        <taxon>Pseudomonadota</taxon>
        <taxon>Alphaproteobacteria</taxon>
        <taxon>Hyphomicrobiales</taxon>
        <taxon>Kaistiaceae</taxon>
        <taxon>Kaistia</taxon>
    </lineage>
</organism>
<comment type="caution">
    <text evidence="6">The sequence shown here is derived from an EMBL/GenBank/DDBJ whole genome shotgun (WGS) entry which is preliminary data.</text>
</comment>
<feature type="domain" description="HTH iclR-type" evidence="4">
    <location>
        <begin position="43"/>
        <end position="105"/>
    </location>
</feature>
<evidence type="ECO:0000313" key="7">
    <source>
        <dbReference type="Proteomes" id="UP001223743"/>
    </source>
</evidence>
<reference evidence="6 7" key="1">
    <citation type="submission" date="2023-07" db="EMBL/GenBank/DDBJ databases">
        <title>Genomic Encyclopedia of Type Strains, Phase IV (KMG-IV): sequencing the most valuable type-strain genomes for metagenomic binning, comparative biology and taxonomic classification.</title>
        <authorList>
            <person name="Goeker M."/>
        </authorList>
    </citation>
    <scope>NUCLEOTIDE SEQUENCE [LARGE SCALE GENOMIC DNA]</scope>
    <source>
        <strain evidence="6 7">B1-1</strain>
    </source>
</reference>
<dbReference type="InterPro" id="IPR014757">
    <property type="entry name" value="Tscrpt_reg_IclR_C"/>
</dbReference>
<gene>
    <name evidence="6" type="ORF">QO015_002327</name>
</gene>
<feature type="domain" description="IclR-ED" evidence="5">
    <location>
        <begin position="106"/>
        <end position="289"/>
    </location>
</feature>
<dbReference type="InterPro" id="IPR050707">
    <property type="entry name" value="HTH_MetabolicPath_Reg"/>
</dbReference>
<evidence type="ECO:0000256" key="2">
    <source>
        <dbReference type="ARBA" id="ARBA00023125"/>
    </source>
</evidence>
<dbReference type="PANTHER" id="PTHR30136">
    <property type="entry name" value="HELIX-TURN-HELIX TRANSCRIPTIONAL REGULATOR, ICLR FAMILY"/>
    <property type="match status" value="1"/>
</dbReference>
<dbReference type="InterPro" id="IPR029016">
    <property type="entry name" value="GAF-like_dom_sf"/>
</dbReference>
<evidence type="ECO:0000256" key="3">
    <source>
        <dbReference type="ARBA" id="ARBA00023163"/>
    </source>
</evidence>
<sequence>MKSKSGDVGPSDQLYERLKPIDDHWVLEALPDAGGQREPGPVVPAVDKAIRIMTLLNRVEGGLSLAEIARDTETTKSHCHGILKTLCRHDWLIFDGISKRYRLHAGVMRDLSSALKTQLSVEAMRPVLVRLSGIAGIASVLSRPLPDGSFLIMDSVSASRNVEISYPMGYRLPPDATAHMRANLAWRTEHEIDDWFRRETIKRYTQHTIVEPSAARAELVATRRRGYARSLEEFTEGVMAIAMPVFDATGTIAYICDCVGTLAVMRDNEARIARAMIEAVAELHRLFGSVTPPDFPRPHA</sequence>
<evidence type="ECO:0000256" key="1">
    <source>
        <dbReference type="ARBA" id="ARBA00023015"/>
    </source>
</evidence>
<dbReference type="PANTHER" id="PTHR30136:SF35">
    <property type="entry name" value="HTH-TYPE TRANSCRIPTIONAL REGULATOR RV1719"/>
    <property type="match status" value="1"/>
</dbReference>
<dbReference type="Proteomes" id="UP001223743">
    <property type="component" value="Unassembled WGS sequence"/>
</dbReference>
<dbReference type="SUPFAM" id="SSF55781">
    <property type="entry name" value="GAF domain-like"/>
    <property type="match status" value="1"/>
</dbReference>
<dbReference type="SMART" id="SM00346">
    <property type="entry name" value="HTH_ICLR"/>
    <property type="match status" value="1"/>
</dbReference>
<dbReference type="InterPro" id="IPR036388">
    <property type="entry name" value="WH-like_DNA-bd_sf"/>
</dbReference>
<keyword evidence="3" id="KW-0804">Transcription</keyword>
<keyword evidence="7" id="KW-1185">Reference proteome</keyword>
<protein>
    <submittedName>
        <fullName evidence="6">DNA-binding IclR family transcriptional regulator</fullName>
    </submittedName>
</protein>
<dbReference type="InterPro" id="IPR036390">
    <property type="entry name" value="WH_DNA-bd_sf"/>
</dbReference>
<dbReference type="PROSITE" id="PS51077">
    <property type="entry name" value="HTH_ICLR"/>
    <property type="match status" value="1"/>
</dbReference>
<name>A0ABU0M6W8_9HYPH</name>
<dbReference type="RefSeq" id="WP_266279247.1">
    <property type="nucleotide sequence ID" value="NZ_JAPKNF010000001.1"/>
</dbReference>
<accession>A0ABU0M6W8</accession>
<dbReference type="PROSITE" id="PS51078">
    <property type="entry name" value="ICLR_ED"/>
    <property type="match status" value="1"/>
</dbReference>
<keyword evidence="2 6" id="KW-0238">DNA-binding</keyword>
<dbReference type="SUPFAM" id="SSF46785">
    <property type="entry name" value="Winged helix' DNA-binding domain"/>
    <property type="match status" value="1"/>
</dbReference>
<dbReference type="EMBL" id="JAUSWJ010000001">
    <property type="protein sequence ID" value="MDQ0516714.1"/>
    <property type="molecule type" value="Genomic_DNA"/>
</dbReference>
<dbReference type="GO" id="GO:0003677">
    <property type="term" value="F:DNA binding"/>
    <property type="evidence" value="ECO:0007669"/>
    <property type="project" value="UniProtKB-KW"/>
</dbReference>
<dbReference type="Gene3D" id="1.10.10.10">
    <property type="entry name" value="Winged helix-like DNA-binding domain superfamily/Winged helix DNA-binding domain"/>
    <property type="match status" value="1"/>
</dbReference>
<dbReference type="Pfam" id="PF09339">
    <property type="entry name" value="HTH_IclR"/>
    <property type="match status" value="1"/>
</dbReference>
<dbReference type="Gene3D" id="3.30.450.40">
    <property type="match status" value="1"/>
</dbReference>
<proteinExistence type="predicted"/>
<dbReference type="InterPro" id="IPR005471">
    <property type="entry name" value="Tscrpt_reg_IclR_N"/>
</dbReference>
<evidence type="ECO:0000259" key="5">
    <source>
        <dbReference type="PROSITE" id="PS51078"/>
    </source>
</evidence>